<dbReference type="Pfam" id="PF04909">
    <property type="entry name" value="Amidohydro_2"/>
    <property type="match status" value="1"/>
</dbReference>
<keyword evidence="5" id="KW-1185">Reference proteome</keyword>
<dbReference type="InterPro" id="IPR032466">
    <property type="entry name" value="Metal_Hydrolase"/>
</dbReference>
<dbReference type="PANTHER" id="PTHR43569">
    <property type="entry name" value="AMIDOHYDROLASE"/>
    <property type="match status" value="1"/>
</dbReference>
<name>A0A3P1BZL1_9BACT</name>
<reference evidence="4 5" key="1">
    <citation type="submission" date="2018-11" db="EMBL/GenBank/DDBJ databases">
        <authorList>
            <person name="Zhou Z."/>
            <person name="Wang G."/>
        </authorList>
    </citation>
    <scope>NUCLEOTIDE SEQUENCE [LARGE SCALE GENOMIC DNA]</scope>
    <source>
        <strain evidence="4 5">KCTC52004</strain>
    </source>
</reference>
<feature type="signal peptide" evidence="2">
    <location>
        <begin position="1"/>
        <end position="25"/>
    </location>
</feature>
<keyword evidence="4" id="KW-0378">Hydrolase</keyword>
<dbReference type="OrthoDB" id="5450317at2"/>
<dbReference type="EMBL" id="RQJO01000007">
    <property type="protein sequence ID" value="RRB06442.1"/>
    <property type="molecule type" value="Genomic_DNA"/>
</dbReference>
<dbReference type="AlphaFoldDB" id="A0A3P1BZL1"/>
<evidence type="ECO:0000256" key="2">
    <source>
        <dbReference type="SAM" id="SignalP"/>
    </source>
</evidence>
<sequence>MNRRNFLALAAGASTATGLSSLSWSAETAIPIIDTHIHLFDTTRSQGVPWPSKNDTLLFQPALPDRYRKIAEPLNVVGAIVVEASPWLEDNQWVLDIAATNKVIVGTVGNLEPGQPVFRQQLERFRRNPLFRGIRNGNLWDHDLPGNLSNPAFFEDLDLLAQAGLTLDTANPNPALLAAIVRVTDKVPNLRIVIDHLPQLTPPPEASARKAYEANLKVLGQRPQVYVKISEVLRRVDGTIPQSPGFYRERLDELFGIFGEDRLLYGSDWPNSDHWLPYQAGLKLVSEYFNARGRTVAEKYFWKNSVAAYRWIKRSPSQPG</sequence>
<protein>
    <submittedName>
        <fullName evidence="4">Amidohydrolase</fullName>
    </submittedName>
</protein>
<dbReference type="RefSeq" id="WP_124869393.1">
    <property type="nucleotide sequence ID" value="NZ_RQJO01000007.1"/>
</dbReference>
<dbReference type="Proteomes" id="UP000271925">
    <property type="component" value="Unassembled WGS sequence"/>
</dbReference>
<evidence type="ECO:0000313" key="5">
    <source>
        <dbReference type="Proteomes" id="UP000271925"/>
    </source>
</evidence>
<dbReference type="Gene3D" id="3.20.20.140">
    <property type="entry name" value="Metal-dependent hydrolases"/>
    <property type="match status" value="1"/>
</dbReference>
<comment type="similarity">
    <text evidence="1">Belongs to the metallo-dependent hydrolases superfamily.</text>
</comment>
<dbReference type="SUPFAM" id="SSF51556">
    <property type="entry name" value="Metallo-dependent hydrolases"/>
    <property type="match status" value="1"/>
</dbReference>
<dbReference type="InterPro" id="IPR052350">
    <property type="entry name" value="Metallo-dep_Lactonases"/>
</dbReference>
<accession>A0A3P1BZL1</accession>
<evidence type="ECO:0000256" key="1">
    <source>
        <dbReference type="ARBA" id="ARBA00038310"/>
    </source>
</evidence>
<gene>
    <name evidence="4" type="ORF">EHT25_01150</name>
</gene>
<keyword evidence="2" id="KW-0732">Signal</keyword>
<feature type="domain" description="Amidohydrolase-related" evidence="3">
    <location>
        <begin position="33"/>
        <end position="310"/>
    </location>
</feature>
<proteinExistence type="inferred from homology"/>
<dbReference type="GO" id="GO:0016787">
    <property type="term" value="F:hydrolase activity"/>
    <property type="evidence" value="ECO:0007669"/>
    <property type="project" value="UniProtKB-KW"/>
</dbReference>
<dbReference type="InterPro" id="IPR006680">
    <property type="entry name" value="Amidohydro-rel"/>
</dbReference>
<evidence type="ECO:0000313" key="4">
    <source>
        <dbReference type="EMBL" id="RRB06442.1"/>
    </source>
</evidence>
<comment type="caution">
    <text evidence="4">The sequence shown here is derived from an EMBL/GenBank/DDBJ whole genome shotgun (WGS) entry which is preliminary data.</text>
</comment>
<feature type="chain" id="PRO_5017931711" evidence="2">
    <location>
        <begin position="26"/>
        <end position="320"/>
    </location>
</feature>
<dbReference type="PANTHER" id="PTHR43569:SF2">
    <property type="entry name" value="AMIDOHYDROLASE-RELATED DOMAIN-CONTAINING PROTEIN"/>
    <property type="match status" value="1"/>
</dbReference>
<evidence type="ECO:0000259" key="3">
    <source>
        <dbReference type="Pfam" id="PF04909"/>
    </source>
</evidence>
<organism evidence="4 5">
    <name type="scientific">Larkinella rosea</name>
    <dbReference type="NCBI Taxonomy" id="2025312"/>
    <lineage>
        <taxon>Bacteria</taxon>
        <taxon>Pseudomonadati</taxon>
        <taxon>Bacteroidota</taxon>
        <taxon>Cytophagia</taxon>
        <taxon>Cytophagales</taxon>
        <taxon>Spirosomataceae</taxon>
        <taxon>Larkinella</taxon>
    </lineage>
</organism>